<accession>A0AAD4BKI8</accession>
<proteinExistence type="predicted"/>
<feature type="compositionally biased region" description="Basic and acidic residues" evidence="1">
    <location>
        <begin position="224"/>
        <end position="241"/>
    </location>
</feature>
<protein>
    <recommendedName>
        <fullName evidence="4">Protein kinase domain-containing protein</fullName>
    </recommendedName>
</protein>
<name>A0AAD4BKI8_BOLED</name>
<evidence type="ECO:0000313" key="2">
    <source>
        <dbReference type="EMBL" id="KAF8432695.1"/>
    </source>
</evidence>
<dbReference type="AlphaFoldDB" id="A0AAD4BKI8"/>
<dbReference type="EMBL" id="WHUW01000038">
    <property type="protein sequence ID" value="KAF8432695.1"/>
    <property type="molecule type" value="Genomic_DNA"/>
</dbReference>
<reference evidence="2" key="1">
    <citation type="submission" date="2019-10" db="EMBL/GenBank/DDBJ databases">
        <authorList>
            <consortium name="DOE Joint Genome Institute"/>
            <person name="Kuo A."/>
            <person name="Miyauchi S."/>
            <person name="Kiss E."/>
            <person name="Drula E."/>
            <person name="Kohler A."/>
            <person name="Sanchez-Garcia M."/>
            <person name="Andreopoulos B."/>
            <person name="Barry K.W."/>
            <person name="Bonito G."/>
            <person name="Buee M."/>
            <person name="Carver A."/>
            <person name="Chen C."/>
            <person name="Cichocki N."/>
            <person name="Clum A."/>
            <person name="Culley D."/>
            <person name="Crous P.W."/>
            <person name="Fauchery L."/>
            <person name="Girlanda M."/>
            <person name="Hayes R."/>
            <person name="Keri Z."/>
            <person name="LaButti K."/>
            <person name="Lipzen A."/>
            <person name="Lombard V."/>
            <person name="Magnuson J."/>
            <person name="Maillard F."/>
            <person name="Morin E."/>
            <person name="Murat C."/>
            <person name="Nolan M."/>
            <person name="Ohm R."/>
            <person name="Pangilinan J."/>
            <person name="Pereira M."/>
            <person name="Perotto S."/>
            <person name="Peter M."/>
            <person name="Riley R."/>
            <person name="Sitrit Y."/>
            <person name="Stielow B."/>
            <person name="Szollosi G."/>
            <person name="Zifcakova L."/>
            <person name="Stursova M."/>
            <person name="Spatafora J.W."/>
            <person name="Tedersoo L."/>
            <person name="Vaario L.-M."/>
            <person name="Yamada A."/>
            <person name="Yan M."/>
            <person name="Wang P."/>
            <person name="Xu J."/>
            <person name="Bruns T."/>
            <person name="Baldrian P."/>
            <person name="Vilgalys R."/>
            <person name="Henrissat B."/>
            <person name="Grigoriev I.V."/>
            <person name="Hibbett D."/>
            <person name="Nagy L.G."/>
            <person name="Martin F.M."/>
        </authorList>
    </citation>
    <scope>NUCLEOTIDE SEQUENCE</scope>
    <source>
        <strain evidence="2">BED1</strain>
    </source>
</reference>
<gene>
    <name evidence="2" type="ORF">L210DRAFT_3507347</name>
</gene>
<evidence type="ECO:0000313" key="3">
    <source>
        <dbReference type="Proteomes" id="UP001194468"/>
    </source>
</evidence>
<evidence type="ECO:0000256" key="1">
    <source>
        <dbReference type="SAM" id="MobiDB-lite"/>
    </source>
</evidence>
<evidence type="ECO:0008006" key="4">
    <source>
        <dbReference type="Google" id="ProtNLM"/>
    </source>
</evidence>
<feature type="region of interest" description="Disordered" evidence="1">
    <location>
        <begin position="224"/>
        <end position="252"/>
    </location>
</feature>
<keyword evidence="3" id="KW-1185">Reference proteome</keyword>
<comment type="caution">
    <text evidence="2">The sequence shown here is derived from an EMBL/GenBank/DDBJ whole genome shotgun (WGS) entry which is preliminary data.</text>
</comment>
<dbReference type="Proteomes" id="UP001194468">
    <property type="component" value="Unassembled WGS sequence"/>
</dbReference>
<reference evidence="2" key="2">
    <citation type="journal article" date="2020" name="Nat. Commun.">
        <title>Large-scale genome sequencing of mycorrhizal fungi provides insights into the early evolution of symbiotic traits.</title>
        <authorList>
            <person name="Miyauchi S."/>
            <person name="Kiss E."/>
            <person name="Kuo A."/>
            <person name="Drula E."/>
            <person name="Kohler A."/>
            <person name="Sanchez-Garcia M."/>
            <person name="Morin E."/>
            <person name="Andreopoulos B."/>
            <person name="Barry K.W."/>
            <person name="Bonito G."/>
            <person name="Buee M."/>
            <person name="Carver A."/>
            <person name="Chen C."/>
            <person name="Cichocki N."/>
            <person name="Clum A."/>
            <person name="Culley D."/>
            <person name="Crous P.W."/>
            <person name="Fauchery L."/>
            <person name="Girlanda M."/>
            <person name="Hayes R.D."/>
            <person name="Keri Z."/>
            <person name="LaButti K."/>
            <person name="Lipzen A."/>
            <person name="Lombard V."/>
            <person name="Magnuson J."/>
            <person name="Maillard F."/>
            <person name="Murat C."/>
            <person name="Nolan M."/>
            <person name="Ohm R.A."/>
            <person name="Pangilinan J."/>
            <person name="Pereira M.F."/>
            <person name="Perotto S."/>
            <person name="Peter M."/>
            <person name="Pfister S."/>
            <person name="Riley R."/>
            <person name="Sitrit Y."/>
            <person name="Stielow J.B."/>
            <person name="Szollosi G."/>
            <person name="Zifcakova L."/>
            <person name="Stursova M."/>
            <person name="Spatafora J.W."/>
            <person name="Tedersoo L."/>
            <person name="Vaario L.M."/>
            <person name="Yamada A."/>
            <person name="Yan M."/>
            <person name="Wang P."/>
            <person name="Xu J."/>
            <person name="Bruns T."/>
            <person name="Baldrian P."/>
            <person name="Vilgalys R."/>
            <person name="Dunand C."/>
            <person name="Henrissat B."/>
            <person name="Grigoriev I.V."/>
            <person name="Hibbett D."/>
            <person name="Nagy L.G."/>
            <person name="Martin F.M."/>
        </authorList>
    </citation>
    <scope>NUCLEOTIDE SEQUENCE</scope>
    <source>
        <strain evidence="2">BED1</strain>
    </source>
</reference>
<organism evidence="2 3">
    <name type="scientific">Boletus edulis BED1</name>
    <dbReference type="NCBI Taxonomy" id="1328754"/>
    <lineage>
        <taxon>Eukaryota</taxon>
        <taxon>Fungi</taxon>
        <taxon>Dikarya</taxon>
        <taxon>Basidiomycota</taxon>
        <taxon>Agaricomycotina</taxon>
        <taxon>Agaricomycetes</taxon>
        <taxon>Agaricomycetidae</taxon>
        <taxon>Boletales</taxon>
        <taxon>Boletineae</taxon>
        <taxon>Boletaceae</taxon>
        <taxon>Boletoideae</taxon>
        <taxon>Boletus</taxon>
    </lineage>
</organism>
<sequence>MKRGFLNTDKAKCKLTAVTDVRKDNGLKGKGKAKAKAGETPADDIKCNPSLLDIHSVPPSVKSLMNYPKGKIRFIFRHWPRDPNGKPIVPSDIHGKEAGNGLDLWGATLYDFYFVRRIPSSVHGLTISTGSKLTKVMEAFGELEHAHNEIAWAAREADPKEVPAWDPAQAIVVHERHVHADSGDIYSMKKKRTVPSDKSVVAPDADTHMLDISEPVTNLAVEARRETAEMNREPASKDRTNEPSGKPADTTGKVMPSEIAVESPFHPSHYPYPWPLVPFEGTCSPFPLQRGIPIHLLPKKLYVHDPWKLVHVNLRTLSLDPSPVESWISKDDHIHTYTLCLPPESKKMVEDAEKAAVAAEEEALKIPETVFISPQETEGPTEQPAIRAFLPKRPRKPTQVPEAHLFLSPKGKLGEGHHSIVYEAELELPRDLFCESTYCKSCLDEQIEVEVNRLKVSGEWEERLNKAAKAYQGPRGHDAVSADTPSSSSVQLPPRYVGFVKVRLEHVPGETIDMVAVTAPGETPPADAPSEHFARVSDSVVNRYIEYQGQVAPIHPNIQWQSPSLPDTLCKHQAETMKPVPRAARFRVAAKLSLPGDPHLEHEASNYSKFPAHFFQHWTGYNVVPPLHDPTPVGALVPQFFGYYTPDSDGKRSNTYRSPILLIEHCGTPIRANKLSIDERHECAALLFRFHSAGWLHESFLERNILMQKQHPTCSPLEEKEECDFPHRHRRYGFRLIDFGRSVEYEYPSSRCREEHFGKELFGII</sequence>